<evidence type="ECO:0000313" key="1">
    <source>
        <dbReference type="EMBL" id="SPW39298.1"/>
    </source>
</evidence>
<dbReference type="Gene3D" id="3.50.50.60">
    <property type="entry name" value="FAD/NAD(P)-binding domain"/>
    <property type="match status" value="1"/>
</dbReference>
<dbReference type="AlphaFoldDB" id="A0A2X1IVP0"/>
<dbReference type="InterPro" id="IPR036188">
    <property type="entry name" value="FAD/NAD-bd_sf"/>
</dbReference>
<dbReference type="Proteomes" id="UP000250561">
    <property type="component" value="Unassembled WGS sequence"/>
</dbReference>
<proteinExistence type="predicted"/>
<dbReference type="EC" id="1.4.3.-" evidence="1"/>
<keyword evidence="1" id="KW-0560">Oxidoreductase</keyword>
<dbReference type="GO" id="GO:0016491">
    <property type="term" value="F:oxidoreductase activity"/>
    <property type="evidence" value="ECO:0007669"/>
    <property type="project" value="UniProtKB-KW"/>
</dbReference>
<dbReference type="EMBL" id="UARS01000004">
    <property type="protein sequence ID" value="SPW39298.1"/>
    <property type="molecule type" value="Genomic_DNA"/>
</dbReference>
<sequence>MYELSAVTQIQHTTPAVVRTAKGQVTAKYVIVAGNAYLGDKVEPELAKRSMPCGTQVITTERLSGRFSPFADPEKLLRGRL</sequence>
<dbReference type="Gene3D" id="3.30.9.10">
    <property type="entry name" value="D-Amino Acid Oxidase, subunit A, domain 2"/>
    <property type="match status" value="1"/>
</dbReference>
<organism evidence="1 2">
    <name type="scientific">Escherichia coli</name>
    <dbReference type="NCBI Taxonomy" id="562"/>
    <lineage>
        <taxon>Bacteria</taxon>
        <taxon>Pseudomonadati</taxon>
        <taxon>Pseudomonadota</taxon>
        <taxon>Gammaproteobacteria</taxon>
        <taxon>Enterobacterales</taxon>
        <taxon>Enterobacteriaceae</taxon>
        <taxon>Escherichia</taxon>
    </lineage>
</organism>
<protein>
    <submittedName>
        <fullName evidence="1">Gamma-glutamylputrescine oxidoreductase</fullName>
        <ecNumber evidence="1">1.4.3.-</ecNumber>
    </submittedName>
</protein>
<reference evidence="1 2" key="1">
    <citation type="submission" date="2018-06" db="EMBL/GenBank/DDBJ databases">
        <authorList>
            <consortium name="Pathogen Informatics"/>
            <person name="Doyle S."/>
        </authorList>
    </citation>
    <scope>NUCLEOTIDE SEQUENCE [LARGE SCALE GENOMIC DNA]</scope>
    <source>
        <strain evidence="1 2">NCTC11126</strain>
    </source>
</reference>
<gene>
    <name evidence="1" type="primary">puuB_2</name>
    <name evidence="1" type="ORF">NCTC11126_00615</name>
</gene>
<evidence type="ECO:0000313" key="2">
    <source>
        <dbReference type="Proteomes" id="UP000250561"/>
    </source>
</evidence>
<accession>A0A2X1IVP0</accession>
<name>A0A2X1IVP0_ECOLX</name>